<dbReference type="NCBIfam" id="NF035925">
    <property type="entry name" value="Geo26A_fam"/>
    <property type="match status" value="1"/>
</dbReference>
<keyword evidence="2" id="KW-1185">Reference proteome</keyword>
<comment type="caution">
    <text evidence="1">The sequence shown here is derived from an EMBL/GenBank/DDBJ whole genome shotgun (WGS) entry which is preliminary data.</text>
</comment>
<sequence>MSITATFDKETNILTIEEEGKEKVVLDLGDISKDYVADETISTSPKVRAAASTTKQNTFINFEYTITHGSKEKWQLRRPKENSLVNYYYKNVTRTSSNASNLKSFQSNVESINYYEFVAIRSSLTATELSWLAFILSVPTAGAGTLTAGLAALGAYGSTLNALIKLHTHANYARTYYHRV</sequence>
<dbReference type="Proteomes" id="UP001232245">
    <property type="component" value="Unassembled WGS sequence"/>
</dbReference>
<dbReference type="EMBL" id="JAUSTZ010000008">
    <property type="protein sequence ID" value="MDQ0227292.1"/>
    <property type="molecule type" value="Genomic_DNA"/>
</dbReference>
<organism evidence="1 2">
    <name type="scientific">Metabacillus niabensis</name>
    <dbReference type="NCBI Taxonomy" id="324854"/>
    <lineage>
        <taxon>Bacteria</taxon>
        <taxon>Bacillati</taxon>
        <taxon>Bacillota</taxon>
        <taxon>Bacilli</taxon>
        <taxon>Bacillales</taxon>
        <taxon>Bacillaceae</taxon>
        <taxon>Metabacillus</taxon>
    </lineage>
</organism>
<reference evidence="1 2" key="1">
    <citation type="submission" date="2023-07" db="EMBL/GenBank/DDBJ databases">
        <title>Genomic Encyclopedia of Type Strains, Phase IV (KMG-IV): sequencing the most valuable type-strain genomes for metagenomic binning, comparative biology and taxonomic classification.</title>
        <authorList>
            <person name="Goeker M."/>
        </authorList>
    </citation>
    <scope>NUCLEOTIDE SEQUENCE [LARGE SCALE GENOMIC DNA]</scope>
    <source>
        <strain evidence="1 2">DSM 17723</strain>
    </source>
</reference>
<evidence type="ECO:0000313" key="1">
    <source>
        <dbReference type="EMBL" id="MDQ0227292.1"/>
    </source>
</evidence>
<evidence type="ECO:0008006" key="3">
    <source>
        <dbReference type="Google" id="ProtNLM"/>
    </source>
</evidence>
<accession>A0ABT9Z4V5</accession>
<evidence type="ECO:0000313" key="2">
    <source>
        <dbReference type="Proteomes" id="UP001232245"/>
    </source>
</evidence>
<name>A0ABT9Z4V5_9BACI</name>
<proteinExistence type="predicted"/>
<dbReference type="RefSeq" id="WP_307190790.1">
    <property type="nucleotide sequence ID" value="NZ_JAUSTZ010000008.1"/>
</dbReference>
<gene>
    <name evidence="1" type="ORF">J2S02_003637</name>
</gene>
<protein>
    <recommendedName>
        <fullName evidence="3">SMODS and SLOG-associating 2TM effector domain-containing protein</fullName>
    </recommendedName>
</protein>